<proteinExistence type="predicted"/>
<dbReference type="InterPro" id="IPR045851">
    <property type="entry name" value="AMP-bd_C_sf"/>
</dbReference>
<sequence length="515" mass="56723">MTGQITVAPIPPDKPAIISAVDGSIVTYAELEASSIALANYLNLLGVGVGDSIAIMMENQPELLEIAWGAQRSGIYYTALNTHLLVDEVAYIIKDCGAKVVFASPSKVELIDAALEGKNNVLRRVVLGEEQDGWSAFRDYSTRDLTAATPTPVEGNDMLYSSGTTGRPKGIKWPLSNDPFGGALPRLTQLMAFLYGFDESTIYLSPAPLYHAAPLRFCMSTHRLGGTVVIMDHFDPERYLEYVEKYKISHSQVVPTMFVRILKLDPETKSKYLLTSLRSIIHAAAPCPIQIKREMMDWWGPIIHEYYAGTEGNGYVACSPTDWLAHPGSVGRALLGEIHILNDEGVDAPIGSEGVIYFANGGQFEYHNDPAKTESAHNDRGWSTLGDVGHLDSDGFLYLTDRSSYMIISGGVNIYPQEAENILITHPLVADAAVIGVPNEEFGEEVKAVVELLDPSIASPQLASELIDYCRSLIAPIKCPRSIDFRLELPRAPTGKLYKRLLRDEYWRDRDSKII</sequence>
<keyword evidence="4" id="KW-1185">Reference proteome</keyword>
<accession>A0A0D8HDV6</accession>
<dbReference type="PATRIC" id="fig|1280514.3.peg.4098"/>
<dbReference type="EMBL" id="JXYS01000101">
    <property type="protein sequence ID" value="KJF16064.1"/>
    <property type="molecule type" value="Genomic_DNA"/>
</dbReference>
<evidence type="ECO:0000313" key="4">
    <source>
        <dbReference type="Proteomes" id="UP000032360"/>
    </source>
</evidence>
<dbReference type="SUPFAM" id="SSF56801">
    <property type="entry name" value="Acetyl-CoA synthetase-like"/>
    <property type="match status" value="1"/>
</dbReference>
<name>A0A0D8HDV6_9ACTN</name>
<dbReference type="InterPro" id="IPR000873">
    <property type="entry name" value="AMP-dep_synth/lig_dom"/>
</dbReference>
<evidence type="ECO:0000313" key="3">
    <source>
        <dbReference type="EMBL" id="KJF16064.1"/>
    </source>
</evidence>
<evidence type="ECO:0000259" key="1">
    <source>
        <dbReference type="Pfam" id="PF00501"/>
    </source>
</evidence>
<dbReference type="Gene3D" id="3.40.50.12780">
    <property type="entry name" value="N-terminal domain of ligase-like"/>
    <property type="match status" value="1"/>
</dbReference>
<evidence type="ECO:0000259" key="2">
    <source>
        <dbReference type="Pfam" id="PF13193"/>
    </source>
</evidence>
<comment type="caution">
    <text evidence="3">The sequence shown here is derived from an EMBL/GenBank/DDBJ whole genome shotgun (WGS) entry which is preliminary data.</text>
</comment>
<dbReference type="Pfam" id="PF00501">
    <property type="entry name" value="AMP-binding"/>
    <property type="match status" value="1"/>
</dbReference>
<dbReference type="PANTHER" id="PTHR24096:SF323">
    <property type="entry name" value="BLR3536 PROTEIN"/>
    <property type="match status" value="1"/>
</dbReference>
<dbReference type="Gene3D" id="3.30.300.30">
    <property type="match status" value="1"/>
</dbReference>
<dbReference type="OrthoDB" id="9803968at2"/>
<dbReference type="PANTHER" id="PTHR24096">
    <property type="entry name" value="LONG-CHAIN-FATTY-ACID--COA LIGASE"/>
    <property type="match status" value="1"/>
</dbReference>
<dbReference type="Proteomes" id="UP000032360">
    <property type="component" value="Unassembled WGS sequence"/>
</dbReference>
<protein>
    <submittedName>
        <fullName evidence="3">Long-chain-fatty-acid--CoA ligase FadD13</fullName>
        <ecNumber evidence="3">6.2.1.3</ecNumber>
    </submittedName>
</protein>
<dbReference type="InterPro" id="IPR025110">
    <property type="entry name" value="AMP-bd_C"/>
</dbReference>
<feature type="domain" description="AMP-binding enzyme C-terminal" evidence="2">
    <location>
        <begin position="418"/>
        <end position="496"/>
    </location>
</feature>
<dbReference type="RefSeq" id="WP_052606756.1">
    <property type="nucleotide sequence ID" value="NZ_JXYS01000101.1"/>
</dbReference>
<dbReference type="GO" id="GO:0004467">
    <property type="term" value="F:long-chain fatty acid-CoA ligase activity"/>
    <property type="evidence" value="ECO:0007669"/>
    <property type="project" value="UniProtKB-EC"/>
</dbReference>
<feature type="domain" description="AMP-dependent synthetase/ligase" evidence="1">
    <location>
        <begin position="11"/>
        <end position="360"/>
    </location>
</feature>
<dbReference type="AlphaFoldDB" id="A0A0D8HDV6"/>
<dbReference type="InterPro" id="IPR042099">
    <property type="entry name" value="ANL_N_sf"/>
</dbReference>
<dbReference type="EC" id="6.2.1.3" evidence="3"/>
<dbReference type="PROSITE" id="PS00455">
    <property type="entry name" value="AMP_BINDING"/>
    <property type="match status" value="1"/>
</dbReference>
<dbReference type="STRING" id="1280514.AXFE_30850"/>
<dbReference type="InterPro" id="IPR020845">
    <property type="entry name" value="AMP-binding_CS"/>
</dbReference>
<reference evidence="3 4" key="1">
    <citation type="submission" date="2015-01" db="EMBL/GenBank/DDBJ databases">
        <title>Draft genome of the acidophilic iron oxidizer Acidithrix ferrooxidans strain Py-F3.</title>
        <authorList>
            <person name="Poehlein A."/>
            <person name="Eisen S."/>
            <person name="Schloemann M."/>
            <person name="Johnson B.D."/>
            <person name="Daniel R."/>
            <person name="Muehling M."/>
        </authorList>
    </citation>
    <scope>NUCLEOTIDE SEQUENCE [LARGE SCALE GENOMIC DNA]</scope>
    <source>
        <strain evidence="3 4">Py-F3</strain>
    </source>
</reference>
<keyword evidence="3" id="KW-0436">Ligase</keyword>
<gene>
    <name evidence="3" type="ORF">AXFE_30850</name>
</gene>
<dbReference type="Pfam" id="PF13193">
    <property type="entry name" value="AMP-binding_C"/>
    <property type="match status" value="1"/>
</dbReference>
<organism evidence="3 4">
    <name type="scientific">Acidithrix ferrooxidans</name>
    <dbReference type="NCBI Taxonomy" id="1280514"/>
    <lineage>
        <taxon>Bacteria</taxon>
        <taxon>Bacillati</taxon>
        <taxon>Actinomycetota</taxon>
        <taxon>Acidimicrobiia</taxon>
        <taxon>Acidimicrobiales</taxon>
        <taxon>Acidimicrobiaceae</taxon>
        <taxon>Acidithrix</taxon>
    </lineage>
</organism>